<dbReference type="InterPro" id="IPR051462">
    <property type="entry name" value="CBS_domain-containing"/>
</dbReference>
<feature type="domain" description="CBS" evidence="3">
    <location>
        <begin position="8"/>
        <end position="66"/>
    </location>
</feature>
<dbReference type="SMART" id="SM00116">
    <property type="entry name" value="CBS"/>
    <property type="match status" value="2"/>
</dbReference>
<dbReference type="RefSeq" id="WP_092233181.1">
    <property type="nucleotide sequence ID" value="NZ_FNLL01000005.1"/>
</dbReference>
<protein>
    <submittedName>
        <fullName evidence="4">CBS domain-containing protein</fullName>
    </submittedName>
</protein>
<dbReference type="Pfam" id="PF00571">
    <property type="entry name" value="CBS"/>
    <property type="match status" value="2"/>
</dbReference>
<dbReference type="PANTHER" id="PTHR48108:SF26">
    <property type="entry name" value="CBS DOMAIN-CONTAINING PROTEIN DDB_G0289609"/>
    <property type="match status" value="1"/>
</dbReference>
<gene>
    <name evidence="4" type="ORF">SAMN04487931_10560</name>
</gene>
<evidence type="ECO:0000256" key="2">
    <source>
        <dbReference type="PROSITE-ProRule" id="PRU00703"/>
    </source>
</evidence>
<dbReference type="EMBL" id="FNLL01000005">
    <property type="protein sequence ID" value="SDU15873.1"/>
    <property type="molecule type" value="Genomic_DNA"/>
</dbReference>
<keyword evidence="1" id="KW-0677">Repeat</keyword>
<name>A0A1H2G8C8_9BACT</name>
<keyword evidence="2" id="KW-0129">CBS domain</keyword>
<evidence type="ECO:0000313" key="4">
    <source>
        <dbReference type="EMBL" id="SDU15873.1"/>
    </source>
</evidence>
<dbReference type="SUPFAM" id="SSF54631">
    <property type="entry name" value="CBS-domain pair"/>
    <property type="match status" value="1"/>
</dbReference>
<dbReference type="PROSITE" id="PS51371">
    <property type="entry name" value="CBS"/>
    <property type="match status" value="2"/>
</dbReference>
<dbReference type="PANTHER" id="PTHR48108">
    <property type="entry name" value="CBS DOMAIN-CONTAINING PROTEIN CBSX2, CHLOROPLASTIC"/>
    <property type="match status" value="1"/>
</dbReference>
<dbReference type="Proteomes" id="UP000199608">
    <property type="component" value="Unassembled WGS sequence"/>
</dbReference>
<reference evidence="5" key="1">
    <citation type="submission" date="2016-10" db="EMBL/GenBank/DDBJ databases">
        <authorList>
            <person name="Varghese N."/>
            <person name="Submissions S."/>
        </authorList>
    </citation>
    <scope>NUCLEOTIDE SEQUENCE [LARGE SCALE GENOMIC DNA]</scope>
    <source>
        <strain evidence="5">DSM 3384</strain>
    </source>
</reference>
<evidence type="ECO:0000313" key="5">
    <source>
        <dbReference type="Proteomes" id="UP000199608"/>
    </source>
</evidence>
<dbReference type="AlphaFoldDB" id="A0A1H2G8C8"/>
<evidence type="ECO:0000256" key="1">
    <source>
        <dbReference type="ARBA" id="ARBA00022737"/>
    </source>
</evidence>
<sequence length="154" mass="16864">MITAKDIMKKDIISISPDTDITKAVEILLNNHINGVPVVDSNGILKGILCQSDLIFAQKDIPFPPIFVLLDGIIPLSSSKRLNSELKKIAATKVKQAMVKNPISVHPDTPVSEIASLMVEKHFHTLPVVDKNKLVGIIGKEDILKILISRSKNN</sequence>
<organism evidence="4 5">
    <name type="scientific">Desulfobacula phenolica</name>
    <dbReference type="NCBI Taxonomy" id="90732"/>
    <lineage>
        <taxon>Bacteria</taxon>
        <taxon>Pseudomonadati</taxon>
        <taxon>Thermodesulfobacteriota</taxon>
        <taxon>Desulfobacteria</taxon>
        <taxon>Desulfobacterales</taxon>
        <taxon>Desulfobacteraceae</taxon>
        <taxon>Desulfobacula</taxon>
    </lineage>
</organism>
<dbReference type="InterPro" id="IPR000644">
    <property type="entry name" value="CBS_dom"/>
</dbReference>
<dbReference type="InterPro" id="IPR046342">
    <property type="entry name" value="CBS_dom_sf"/>
</dbReference>
<dbReference type="CDD" id="cd04586">
    <property type="entry name" value="CBS_pair_BON_assoc"/>
    <property type="match status" value="1"/>
</dbReference>
<accession>A0A1H2G8C8</accession>
<evidence type="ECO:0000259" key="3">
    <source>
        <dbReference type="PROSITE" id="PS51371"/>
    </source>
</evidence>
<feature type="domain" description="CBS" evidence="3">
    <location>
        <begin position="98"/>
        <end position="154"/>
    </location>
</feature>
<proteinExistence type="predicted"/>
<keyword evidence="5" id="KW-1185">Reference proteome</keyword>
<dbReference type="Gene3D" id="3.10.580.10">
    <property type="entry name" value="CBS-domain"/>
    <property type="match status" value="1"/>
</dbReference>